<evidence type="ECO:0000256" key="3">
    <source>
        <dbReference type="ARBA" id="ARBA00022448"/>
    </source>
</evidence>
<dbReference type="InterPro" id="IPR051906">
    <property type="entry name" value="TolC-like"/>
</dbReference>
<dbReference type="Pfam" id="PF02321">
    <property type="entry name" value="OEP"/>
    <property type="match status" value="1"/>
</dbReference>
<organism evidence="8 9">
    <name type="scientific">Fusobacterium hominis</name>
    <dbReference type="NCBI Taxonomy" id="2764326"/>
    <lineage>
        <taxon>Bacteria</taxon>
        <taxon>Fusobacteriati</taxon>
        <taxon>Fusobacteriota</taxon>
        <taxon>Fusobacteriia</taxon>
        <taxon>Fusobacteriales</taxon>
        <taxon>Fusobacteriaceae</taxon>
        <taxon>Fusobacterium</taxon>
    </lineage>
</organism>
<evidence type="ECO:0000256" key="7">
    <source>
        <dbReference type="ARBA" id="ARBA00023237"/>
    </source>
</evidence>
<comment type="similarity">
    <text evidence="2">Belongs to the outer membrane factor (OMF) (TC 1.B.17) family.</text>
</comment>
<dbReference type="PANTHER" id="PTHR30026">
    <property type="entry name" value="OUTER MEMBRANE PROTEIN TOLC"/>
    <property type="match status" value="1"/>
</dbReference>
<evidence type="ECO:0000313" key="8">
    <source>
        <dbReference type="EMBL" id="QNM14748.1"/>
    </source>
</evidence>
<keyword evidence="3" id="KW-0813">Transport</keyword>
<accession>A0A7G9GVB6</accession>
<dbReference type="EMBL" id="CP060637">
    <property type="protein sequence ID" value="QNM14748.1"/>
    <property type="molecule type" value="Genomic_DNA"/>
</dbReference>
<dbReference type="GO" id="GO:0015288">
    <property type="term" value="F:porin activity"/>
    <property type="evidence" value="ECO:0007669"/>
    <property type="project" value="TreeGrafter"/>
</dbReference>
<keyword evidence="4" id="KW-1134">Transmembrane beta strand</keyword>
<keyword evidence="7" id="KW-0998">Cell outer membrane</keyword>
<reference evidence="8 9" key="1">
    <citation type="submission" date="2020-08" db="EMBL/GenBank/DDBJ databases">
        <authorList>
            <person name="Liu C."/>
            <person name="Sun Q."/>
        </authorList>
    </citation>
    <scope>NUCLEOTIDE SEQUENCE [LARGE SCALE GENOMIC DNA]</scope>
    <source>
        <strain evidence="8 9">NSJ-57</strain>
    </source>
</reference>
<dbReference type="GO" id="GO:0009279">
    <property type="term" value="C:cell outer membrane"/>
    <property type="evidence" value="ECO:0007669"/>
    <property type="project" value="UniProtKB-SubCell"/>
</dbReference>
<dbReference type="KEGG" id="fho:H9Q81_07180"/>
<keyword evidence="6" id="KW-0472">Membrane</keyword>
<proteinExistence type="inferred from homology"/>
<dbReference type="GO" id="GO:1990281">
    <property type="term" value="C:efflux pump complex"/>
    <property type="evidence" value="ECO:0007669"/>
    <property type="project" value="TreeGrafter"/>
</dbReference>
<dbReference type="PANTHER" id="PTHR30026:SF20">
    <property type="entry name" value="OUTER MEMBRANE PROTEIN TOLC"/>
    <property type="match status" value="1"/>
</dbReference>
<evidence type="ECO:0000256" key="4">
    <source>
        <dbReference type="ARBA" id="ARBA00022452"/>
    </source>
</evidence>
<dbReference type="InterPro" id="IPR003423">
    <property type="entry name" value="OMP_efflux"/>
</dbReference>
<evidence type="ECO:0000313" key="9">
    <source>
        <dbReference type="Proteomes" id="UP000515913"/>
    </source>
</evidence>
<evidence type="ECO:0000256" key="2">
    <source>
        <dbReference type="ARBA" id="ARBA00007613"/>
    </source>
</evidence>
<evidence type="ECO:0000256" key="6">
    <source>
        <dbReference type="ARBA" id="ARBA00023136"/>
    </source>
</evidence>
<dbReference type="SUPFAM" id="SSF56954">
    <property type="entry name" value="Outer membrane efflux proteins (OEP)"/>
    <property type="match status" value="1"/>
</dbReference>
<evidence type="ECO:0000256" key="1">
    <source>
        <dbReference type="ARBA" id="ARBA00004442"/>
    </source>
</evidence>
<sequence length="413" mass="48330">MRKQIIGIFLLLSGISYSQEMGLNEILDRAKTANPNVIMKKMDTDIKRKEKQRALKNYVLPPVNLSDSEEWEAVKRYGVGTRQFRVSMDVFEGGKSVYGYRILKSQVEMAENEEILTEIKAQEEAVNAYFSILNAQKQSEITTRAIELLKKQRQRNFDLYENGKILPKSEYLKIEADIEDNNVLNIENQLNEENNRGVLAKLLGYPLDSKIALREFDPENYLKDKSEVHDTNNKKIEDTLLAKNEQHKVNIAENTVKIAKADLYPSINVEYKREFYEIDDDTKERKKLNDNVVTLGFKWVFEWGGTLDNIQAKKIAYEQAKVKYDDEIKKISLDIRNKLNKIKSLYGQSLVMKKRMELLEESANIDSMRYENELLSTFDYLNSVNKYRAAQENYYRTQRDLVLAIIEYENLYR</sequence>
<dbReference type="RefSeq" id="WP_187422705.1">
    <property type="nucleotide sequence ID" value="NZ_CP060637.1"/>
</dbReference>
<comment type="subcellular location">
    <subcellularLocation>
        <location evidence="1">Cell outer membrane</location>
    </subcellularLocation>
</comment>
<name>A0A7G9GVB6_9FUSO</name>
<evidence type="ECO:0000256" key="5">
    <source>
        <dbReference type="ARBA" id="ARBA00022692"/>
    </source>
</evidence>
<protein>
    <submittedName>
        <fullName evidence="8">TolC family protein</fullName>
    </submittedName>
</protein>
<gene>
    <name evidence="8" type="ORF">H9Q81_07180</name>
</gene>
<keyword evidence="5" id="KW-0812">Transmembrane</keyword>
<dbReference type="Gene3D" id="1.20.1600.10">
    <property type="entry name" value="Outer membrane efflux proteins (OEP)"/>
    <property type="match status" value="1"/>
</dbReference>
<dbReference type="Proteomes" id="UP000515913">
    <property type="component" value="Chromosome"/>
</dbReference>
<dbReference type="GO" id="GO:0015562">
    <property type="term" value="F:efflux transmembrane transporter activity"/>
    <property type="evidence" value="ECO:0007669"/>
    <property type="project" value="InterPro"/>
</dbReference>
<keyword evidence="9" id="KW-1185">Reference proteome</keyword>
<dbReference type="AlphaFoldDB" id="A0A7G9GVB6"/>